<evidence type="ECO:0000313" key="4">
    <source>
        <dbReference type="Proteomes" id="UP000683360"/>
    </source>
</evidence>
<dbReference type="SUPFAM" id="SSF56349">
    <property type="entry name" value="DNA breaking-rejoining enzymes"/>
    <property type="match status" value="1"/>
</dbReference>
<dbReference type="Proteomes" id="UP000683360">
    <property type="component" value="Unassembled WGS sequence"/>
</dbReference>
<gene>
    <name evidence="3" type="ORF">MEDL_30963</name>
</gene>
<feature type="region of interest" description="Disordered" evidence="2">
    <location>
        <begin position="82"/>
        <end position="131"/>
    </location>
</feature>
<dbReference type="OrthoDB" id="6156311at2759"/>
<reference evidence="3" key="1">
    <citation type="submission" date="2021-03" db="EMBL/GenBank/DDBJ databases">
        <authorList>
            <person name="Bekaert M."/>
        </authorList>
    </citation>
    <scope>NUCLEOTIDE SEQUENCE</scope>
</reference>
<dbReference type="InterPro" id="IPR013762">
    <property type="entry name" value="Integrase-like_cat_sf"/>
</dbReference>
<accession>A0A8S3SGE2</accession>
<keyword evidence="4" id="KW-1185">Reference proteome</keyword>
<protein>
    <submittedName>
        <fullName evidence="3">Uncharacterized protein</fullName>
    </submittedName>
</protein>
<evidence type="ECO:0000256" key="1">
    <source>
        <dbReference type="ARBA" id="ARBA00023172"/>
    </source>
</evidence>
<dbReference type="EMBL" id="CAJPWZ010001521">
    <property type="protein sequence ID" value="CAG2217274.1"/>
    <property type="molecule type" value="Genomic_DNA"/>
</dbReference>
<dbReference type="PANTHER" id="PTHR33050:SF7">
    <property type="entry name" value="RIBONUCLEASE H"/>
    <property type="match status" value="1"/>
</dbReference>
<name>A0A8S3SGE2_MYTED</name>
<dbReference type="InterPro" id="IPR043502">
    <property type="entry name" value="DNA/RNA_pol_sf"/>
</dbReference>
<dbReference type="GO" id="GO:0006310">
    <property type="term" value="P:DNA recombination"/>
    <property type="evidence" value="ECO:0007669"/>
    <property type="project" value="UniProtKB-KW"/>
</dbReference>
<sequence>MILKFKSADDIDPENLARLKSTYPLTKYSVDELAAEFVKITGDELKNVMLLAGKDLDLDNSRLLLHQTILFANLIGAPKGSSLTDPRPQAGSSTFVPQAGPSGLQALGSGSGSGTETASGNVGSSSAPTGGADLEARLKEMEKHLDGMRNQQHADKVDEALKHVRVLASRPKLTSACVLLASLEVLVDCALKAGHNETEYYSKVLQACRHYEDNPDVCNLCLRLLGSSEDRKISSAIAEWSKNKKYDSKAEKEKEPSVGQSVNLLQDQQQIPYFYPPYPAPMPMGHNYPGQVLPPLMGPRGPGPRHRFQRGGSVKKLRFHPDIPDWETGSGFNPMEVSHFKIQEHWVNYRGKVLQPPFHVTLAEEVVASDQFDFEALPFRDPEYFQAGNLHKHFNEWKTVEPSEEVLDWLENGVDVTKYFKHFRGNFKGKSYDSDSPPKQYFINSAMCKDHTDFIKSTLLTRLKSGSMSVWGKVGKCEPPHLVMPLTIEITKPRLCHDERFLNLWIMDKPFVLDTLKDVPRLVHSNAFLNSLDDKSGYDHVLLKEESRTYFGVEFGGWKLGVPCLQYIDDRLIVEFLTVSCINGKFKALKSLYIVCQVVIRLGYFIGLDKSVFEPCQVIGFLGMLIDSVKQAFVLPEKKKVAFALLREDMLTQQVVSLKTLQRFAGKCISFMLAVPAARLYTREVNLAISKAIKNSRPVALEGRLKTEISHWAFLDKWEGFVPWRKERHLQIKLATDASLYKWGAVVEEQEVLGDFFVSGDDRPIHVKEAEAVEKTLVSLSGKIKDHRVDVLVDNQVVIASWEKGGSRSSDLNDVFKSIFHVCQTMNIDLHLLYIPSKCNPADIQSRILSFQDTMLSPQAWLLVQKRFGPHTVDLMALDSNAMVDDGGKPLRHFTPCSTPKSSGVNLFAQNVTDELNPYVFPPFCLISPVLSFLVEQKPKCCTFVFPALSPLPCWWPTLWSMIPCGIPRIWKPASPCGSCSYPNDDDAKFCQSCGNYLEIQSDEPVDLIDIMVNERIRHLDIMMENTPYCKKVSALEKEFSDFLSKNAKSIVFATPEEVRKFLIVKDCKGKTQVHEIICPNLGKSGIFDCPCPLRDQAFLKLQFFAGDRASDLGKCLSQEIRRLRDDSGFVITHTVGKTLSNGKKNEFSVMRLDDHSVCPVFGIEKYVSGAGEMGINLTLGYLFRILDCSRKRVLEAPVSHSVMYGRLKSYLRELGMDEGETPHGIRGGCAVTLAVSGFGNSQDIMDHVGWFSRGSLDRYSRLGKMADKSTVGNLFKQVSDNPSYASSVYDKGKDTDGKPEFRKWFQHIEVRSIFPTASVLALSATCTLKIRKRVMSALNLSSNITDICLSPNKENIKIVVNKELSTGVKPTLLTVEITAVYKIHRECIFHDKNTNFGNFSLGVRSSENSNVDIISASIQKQIIDCKDVNMASLLIPNYDGPVAANGLELLISGKSDPHLEVETQKPRNFKKSKTTTRDVPENEINITVDARYHNNTIGNKKKPGHNATQTLALGIETMTDRKFIVAAVV</sequence>
<dbReference type="InterPro" id="IPR011010">
    <property type="entry name" value="DNA_brk_join_enz"/>
</dbReference>
<dbReference type="PANTHER" id="PTHR33050">
    <property type="entry name" value="REVERSE TRANSCRIPTASE DOMAIN-CONTAINING PROTEIN"/>
    <property type="match status" value="1"/>
</dbReference>
<dbReference type="CDD" id="cd09275">
    <property type="entry name" value="RNase_HI_RT_DIRS1"/>
    <property type="match status" value="1"/>
</dbReference>
<feature type="compositionally biased region" description="Low complexity" evidence="2">
    <location>
        <begin position="99"/>
        <end position="108"/>
    </location>
</feature>
<dbReference type="InterPro" id="IPR052055">
    <property type="entry name" value="Hepadnavirus_pol/RT"/>
</dbReference>
<proteinExistence type="predicted"/>
<dbReference type="GO" id="GO:0003677">
    <property type="term" value="F:DNA binding"/>
    <property type="evidence" value="ECO:0007669"/>
    <property type="project" value="InterPro"/>
</dbReference>
<dbReference type="GO" id="GO:0015074">
    <property type="term" value="P:DNA integration"/>
    <property type="evidence" value="ECO:0007669"/>
    <property type="project" value="InterPro"/>
</dbReference>
<feature type="compositionally biased region" description="Polar residues" evidence="2">
    <location>
        <begin position="115"/>
        <end position="128"/>
    </location>
</feature>
<comment type="caution">
    <text evidence="3">The sequence shown here is derived from an EMBL/GenBank/DDBJ whole genome shotgun (WGS) entry which is preliminary data.</text>
</comment>
<dbReference type="SUPFAM" id="SSF56672">
    <property type="entry name" value="DNA/RNA polymerases"/>
    <property type="match status" value="1"/>
</dbReference>
<dbReference type="Gene3D" id="1.10.443.10">
    <property type="entry name" value="Intergrase catalytic core"/>
    <property type="match status" value="1"/>
</dbReference>
<keyword evidence="1" id="KW-0233">DNA recombination</keyword>
<evidence type="ECO:0000256" key="2">
    <source>
        <dbReference type="SAM" id="MobiDB-lite"/>
    </source>
</evidence>
<organism evidence="3 4">
    <name type="scientific">Mytilus edulis</name>
    <name type="common">Blue mussel</name>
    <dbReference type="NCBI Taxonomy" id="6550"/>
    <lineage>
        <taxon>Eukaryota</taxon>
        <taxon>Metazoa</taxon>
        <taxon>Spiralia</taxon>
        <taxon>Lophotrochozoa</taxon>
        <taxon>Mollusca</taxon>
        <taxon>Bivalvia</taxon>
        <taxon>Autobranchia</taxon>
        <taxon>Pteriomorphia</taxon>
        <taxon>Mytilida</taxon>
        <taxon>Mytiloidea</taxon>
        <taxon>Mytilidae</taxon>
        <taxon>Mytilinae</taxon>
        <taxon>Mytilus</taxon>
    </lineage>
</organism>
<evidence type="ECO:0000313" key="3">
    <source>
        <dbReference type="EMBL" id="CAG2217274.1"/>
    </source>
</evidence>